<evidence type="ECO:0000313" key="1">
    <source>
        <dbReference type="EMBL" id="CAG8496550.1"/>
    </source>
</evidence>
<keyword evidence="2" id="KW-1185">Reference proteome</keyword>
<protein>
    <submittedName>
        <fullName evidence="1">4609_t:CDS:1</fullName>
    </submittedName>
</protein>
<evidence type="ECO:0000313" key="2">
    <source>
        <dbReference type="Proteomes" id="UP000789860"/>
    </source>
</evidence>
<reference evidence="1" key="1">
    <citation type="submission" date="2021-06" db="EMBL/GenBank/DDBJ databases">
        <authorList>
            <person name="Kallberg Y."/>
            <person name="Tangrot J."/>
            <person name="Rosling A."/>
        </authorList>
    </citation>
    <scope>NUCLEOTIDE SEQUENCE</scope>
    <source>
        <strain evidence="1">AU212A</strain>
    </source>
</reference>
<organism evidence="1 2">
    <name type="scientific">Scutellospora calospora</name>
    <dbReference type="NCBI Taxonomy" id="85575"/>
    <lineage>
        <taxon>Eukaryota</taxon>
        <taxon>Fungi</taxon>
        <taxon>Fungi incertae sedis</taxon>
        <taxon>Mucoromycota</taxon>
        <taxon>Glomeromycotina</taxon>
        <taxon>Glomeromycetes</taxon>
        <taxon>Diversisporales</taxon>
        <taxon>Gigasporaceae</taxon>
        <taxon>Scutellospora</taxon>
    </lineage>
</organism>
<gene>
    <name evidence="1" type="ORF">SCALOS_LOCUS3053</name>
</gene>
<accession>A0ACA9KWM2</accession>
<comment type="caution">
    <text evidence="1">The sequence shown here is derived from an EMBL/GenBank/DDBJ whole genome shotgun (WGS) entry which is preliminary data.</text>
</comment>
<dbReference type="Proteomes" id="UP000789860">
    <property type="component" value="Unassembled WGS sequence"/>
</dbReference>
<dbReference type="EMBL" id="CAJVPM010003086">
    <property type="protein sequence ID" value="CAG8496550.1"/>
    <property type="molecule type" value="Genomic_DNA"/>
</dbReference>
<name>A0ACA9KWM2_9GLOM</name>
<proteinExistence type="predicted"/>
<sequence>MDLLPNVQKSLRDSKLECGERSSIIPTINYCSTTLVVKNDGTLERNFLSWLRTSTALILTGLSLCFRFRLIPQSTVTPIYENPNPLGILLIFTGLFVLLWSIINYFRFQKMLEKKIAIVENGKFNFFVITFIGSLIFMSLFTSIMYVNNAKENTNDEIENDGLMGFL</sequence>